<dbReference type="SUPFAM" id="SSF47473">
    <property type="entry name" value="EF-hand"/>
    <property type="match status" value="1"/>
</dbReference>
<dbReference type="EMBL" id="VJMJ01000027">
    <property type="protein sequence ID" value="KAF0742510.1"/>
    <property type="molecule type" value="Genomic_DNA"/>
</dbReference>
<proteinExistence type="predicted"/>
<accession>A0A6G0XQD3</accession>
<dbReference type="VEuPathDB" id="FungiDB:AeMF1_012310"/>
<protein>
    <recommendedName>
        <fullName evidence="4">EF-hand domain-containing protein</fullName>
    </recommendedName>
</protein>
<feature type="compositionally biased region" description="Pro residues" evidence="1">
    <location>
        <begin position="412"/>
        <end position="421"/>
    </location>
</feature>
<feature type="region of interest" description="Disordered" evidence="1">
    <location>
        <begin position="229"/>
        <end position="279"/>
    </location>
</feature>
<feature type="compositionally biased region" description="Pro residues" evidence="1">
    <location>
        <begin position="253"/>
        <end position="274"/>
    </location>
</feature>
<name>A0A6G0XQD3_9STRA</name>
<feature type="region of interest" description="Disordered" evidence="1">
    <location>
        <begin position="80"/>
        <end position="119"/>
    </location>
</feature>
<dbReference type="PANTHER" id="PTHR21963">
    <property type="entry name" value="PF6"/>
    <property type="match status" value="1"/>
</dbReference>
<dbReference type="GO" id="GO:1990716">
    <property type="term" value="C:axonemal central apparatus"/>
    <property type="evidence" value="ECO:0007669"/>
    <property type="project" value="TreeGrafter"/>
</dbReference>
<gene>
    <name evidence="2" type="ORF">Ae201684_002603</name>
</gene>
<dbReference type="GO" id="GO:1904158">
    <property type="term" value="P:axonemal central apparatus assembly"/>
    <property type="evidence" value="ECO:0007669"/>
    <property type="project" value="TreeGrafter"/>
</dbReference>
<evidence type="ECO:0008006" key="4">
    <source>
        <dbReference type="Google" id="ProtNLM"/>
    </source>
</evidence>
<evidence type="ECO:0000313" key="3">
    <source>
        <dbReference type="Proteomes" id="UP000481153"/>
    </source>
</evidence>
<evidence type="ECO:0000313" key="2">
    <source>
        <dbReference type="EMBL" id="KAF0742510.1"/>
    </source>
</evidence>
<reference evidence="2 3" key="1">
    <citation type="submission" date="2019-07" db="EMBL/GenBank/DDBJ databases">
        <title>Genomics analysis of Aphanomyces spp. identifies a new class of oomycete effector associated with host adaptation.</title>
        <authorList>
            <person name="Gaulin E."/>
        </authorList>
    </citation>
    <scope>NUCLEOTIDE SEQUENCE [LARGE SCALE GENOMIC DNA]</scope>
    <source>
        <strain evidence="2 3">ATCC 201684</strain>
    </source>
</reference>
<dbReference type="PANTHER" id="PTHR21963:SF1">
    <property type="entry name" value="SPERM-ASSOCIATED ANTIGEN 17"/>
    <property type="match status" value="1"/>
</dbReference>
<dbReference type="Proteomes" id="UP000481153">
    <property type="component" value="Unassembled WGS sequence"/>
</dbReference>
<comment type="caution">
    <text evidence="2">The sequence shown here is derived from an EMBL/GenBank/DDBJ whole genome shotgun (WGS) entry which is preliminary data.</text>
</comment>
<evidence type="ECO:0000256" key="1">
    <source>
        <dbReference type="SAM" id="MobiDB-lite"/>
    </source>
</evidence>
<organism evidence="2 3">
    <name type="scientific">Aphanomyces euteiches</name>
    <dbReference type="NCBI Taxonomy" id="100861"/>
    <lineage>
        <taxon>Eukaryota</taxon>
        <taxon>Sar</taxon>
        <taxon>Stramenopiles</taxon>
        <taxon>Oomycota</taxon>
        <taxon>Saprolegniomycetes</taxon>
        <taxon>Saprolegniales</taxon>
        <taxon>Verrucalvaceae</taxon>
        <taxon>Aphanomyces</taxon>
    </lineage>
</organism>
<feature type="region of interest" description="Disordered" evidence="1">
    <location>
        <begin position="403"/>
        <end position="422"/>
    </location>
</feature>
<keyword evidence="3" id="KW-1185">Reference proteome</keyword>
<sequence>MSTPKEWRPYGVLLLSGNSKTEKATRDKLLTVLSGALTPREKGVFKVIKRVDLAPDKTDPDSLAAAFYKIVDRERIEHMQSKAVQPTDTSPTSSASATITPIPSEPPHPPRKQMSRQGSMLKEGLAASTHEAQHNEAQVEIEADEDMISAAQAALEADARGTAPTHIYVFVDYPATVAEVKSMITFRATSQPDHPPTLTALIDGVVSMVMPTLRKSSVVQAPEVVQDTATVIAPTPTPTSEPKAQPKGKGKQPAPPVQPQPVAPPLETTAPPPQDAAANEAGGVNKLYKELQVATKVGGLEWTDFTLDVVDCSSTTGDVRPLTALTMEFKQILSNLAADKAMFKEWLEGVQVIGIPTHDPKDHPMDVLERTYAETLDALYEPSLSVAAIVYAMAEAVVKSFTKPAPSKKKAPPPIPNPPPQKKTFTCERFIDYGDLASMRLAKSLRSFLSKHPCMRLGEPTEILGRDLGELERSMWLLNDLPGVGHDGRRGMPLVPKKSFVERSIDNTELMHFLTLDMEDVHFTLKMLEFESMLGPLWKNRLRSRSFIEHLPPHILPQRISTLIGLNVALKKRYYEPDDSTLLAGYIETPRGRKLALSWNATEFVRHRPPFKDWRQENLLPQEYLTPRTISALGAVIGLSMAELAAVSETTHTLFPSDHAVIHVNRSQFSRTWLSVYKDSHVFGLRPSEATISPNAPSRPATGTTKVEQPSKDFHYIFHASFSDDSQLRICRGSGKTIIVTHTSVSGLLLIVSSDGTIQQSYVATHAAARSQYEARRLIVGKGAVVATCKSGSQSILYANGSTASRTSSAEPFVTVNEQGMPSCNDASWPLPTKIPVHIEVDPESRAVIAHREDGVVVVTHPNGAFLTQHTDGTRIYGNPTCSHVVVVKEGFAEVSIDVDVNLTAQRHAKGMKVAVTKGGIRTRSVLRLDDGTTMEVDYDTRVIASVHGIIRIRKPDGAVVVAQDNGVVEFRPQTLNHGPVTPRREDEEELDTSTGAYYFNCFMGSLSMSDHEHNSYHVTLGDGTMEPIVDVELAGIVTSHDCEKYDVPPMPVAAVVNDPLEPFLLILNGDGTATEVLRPIDVAEYHRQIERNKHIHSVTNYEKNATSARTHVFLHDLHPVEPNEAWFADHKERKKLLDQVSVIPARASPIILRELHNIEPPQPPLAVQKKVKAALKTARAKAKAERQKHKDKDKPNMATLEEVENEGDEGNGNFLSLRLSCLADDLDAELDVSEDDSENDSRDELDLNVDDDYELTLTAFSQADIEHSGRLNAAQTRRALVHALGFGVTQAEVNTAIPIYTEAEDHRVTFEAFSRMLHAFRDAASEDSQNIDRVATDARSMP</sequence>
<feature type="compositionally biased region" description="Low complexity" evidence="1">
    <location>
        <begin position="86"/>
        <end position="102"/>
    </location>
</feature>
<dbReference type="InterPro" id="IPR026173">
    <property type="entry name" value="SPAG17"/>
</dbReference>
<dbReference type="InterPro" id="IPR011992">
    <property type="entry name" value="EF-hand-dom_pair"/>
</dbReference>